<dbReference type="GeneID" id="91970866"/>
<feature type="domain" description="Toxin SymE-like" evidence="1">
    <location>
        <begin position="17"/>
        <end position="65"/>
    </location>
</feature>
<evidence type="ECO:0000313" key="3">
    <source>
        <dbReference type="Proteomes" id="UP000344450"/>
    </source>
</evidence>
<accession>A0ABX6DK92</accession>
<keyword evidence="3" id="KW-1185">Reference proteome</keyword>
<proteinExistence type="predicted"/>
<gene>
    <name evidence="2" type="ORF">GHC21_00620</name>
</gene>
<dbReference type="RefSeq" id="WP_153741894.1">
    <property type="nucleotide sequence ID" value="NZ_CP045843.1"/>
</dbReference>
<evidence type="ECO:0000313" key="2">
    <source>
        <dbReference type="EMBL" id="QGH28249.1"/>
    </source>
</evidence>
<dbReference type="EMBL" id="CP045845">
    <property type="protein sequence ID" value="QGH28249.1"/>
    <property type="molecule type" value="Genomic_DNA"/>
</dbReference>
<dbReference type="InterPro" id="IPR014944">
    <property type="entry name" value="Toxin_SymE-like"/>
</dbReference>
<name>A0ABX6DK92_KLUIN</name>
<reference evidence="2 3" key="1">
    <citation type="submission" date="2019-10" db="EMBL/GenBank/DDBJ databases">
        <title>Complete genome sequencing of drug resistant plasmids in Kluyvera intermedia.</title>
        <authorList>
            <person name="Ke C."/>
            <person name="Jian S."/>
        </authorList>
    </citation>
    <scope>NUCLEOTIDE SEQUENCE [LARGE SCALE GENOMIC DNA]</scope>
    <source>
        <strain evidence="2 3">N2-1</strain>
    </source>
</reference>
<organism evidence="2 3">
    <name type="scientific">Kluyvera intermedia</name>
    <name type="common">Enterobacter intermedius</name>
    <dbReference type="NCBI Taxonomy" id="61648"/>
    <lineage>
        <taxon>Bacteria</taxon>
        <taxon>Pseudomonadati</taxon>
        <taxon>Pseudomonadota</taxon>
        <taxon>Gammaproteobacteria</taxon>
        <taxon>Enterobacterales</taxon>
        <taxon>Enterobacteriaceae</taxon>
        <taxon>Kluyvera</taxon>
    </lineage>
</organism>
<sequence length="96" mass="10493">MADPHSTPDLPAAKTERLLIMGYRPHGGDKSTPSVTLSGKWLREAGFDTGQQVSVKVMEGCIVLIANSKQEQQLLAELQEIQSKLKGFETTMTSAY</sequence>
<evidence type="ECO:0000259" key="1">
    <source>
        <dbReference type="Pfam" id="PF08845"/>
    </source>
</evidence>
<protein>
    <submittedName>
        <fullName evidence="2">Type I addiction module toxin, SymE family</fullName>
    </submittedName>
</protein>
<dbReference type="Pfam" id="PF08845">
    <property type="entry name" value="SymE_toxin"/>
    <property type="match status" value="1"/>
</dbReference>
<dbReference type="Proteomes" id="UP000344450">
    <property type="component" value="Chromosome"/>
</dbReference>